<dbReference type="GO" id="GO:0046872">
    <property type="term" value="F:metal ion binding"/>
    <property type="evidence" value="ECO:0007669"/>
    <property type="project" value="UniProtKB-KW"/>
</dbReference>
<evidence type="ECO:0000256" key="1">
    <source>
        <dbReference type="ARBA" id="ARBA00005329"/>
    </source>
</evidence>
<dbReference type="GO" id="GO:0042744">
    <property type="term" value="P:hydrogen peroxide catabolic process"/>
    <property type="evidence" value="ECO:0007669"/>
    <property type="project" value="TreeGrafter"/>
</dbReference>
<evidence type="ECO:0000256" key="7">
    <source>
        <dbReference type="PIRNR" id="PIRNR000296"/>
    </source>
</evidence>
<evidence type="ECO:0000256" key="4">
    <source>
        <dbReference type="ARBA" id="ARBA00022723"/>
    </source>
</evidence>
<evidence type="ECO:0000256" key="9">
    <source>
        <dbReference type="PIRSR" id="PIRSR000296-2"/>
    </source>
</evidence>
<dbReference type="Gene3D" id="1.20.1280.120">
    <property type="match status" value="1"/>
</dbReference>
<proteinExistence type="inferred from homology"/>
<keyword evidence="10" id="KW-0732">Signal</keyword>
<dbReference type="PANTHER" id="PTHR11465:SF9">
    <property type="entry name" value="CATALASE"/>
    <property type="match status" value="1"/>
</dbReference>
<dbReference type="GO" id="GO:0020037">
    <property type="term" value="F:heme binding"/>
    <property type="evidence" value="ECO:0007669"/>
    <property type="project" value="InterPro"/>
</dbReference>
<dbReference type="RefSeq" id="WP_306761996.1">
    <property type="nucleotide sequence ID" value="NZ_CP118224.1"/>
</dbReference>
<dbReference type="GO" id="GO:0005737">
    <property type="term" value="C:cytoplasm"/>
    <property type="evidence" value="ECO:0007669"/>
    <property type="project" value="TreeGrafter"/>
</dbReference>
<keyword evidence="2 7" id="KW-0575">Peroxidase</keyword>
<keyword evidence="13" id="KW-1185">Reference proteome</keyword>
<comment type="cofactor">
    <cofactor evidence="7">
        <name>heme</name>
        <dbReference type="ChEBI" id="CHEBI:30413"/>
    </cofactor>
</comment>
<evidence type="ECO:0000256" key="3">
    <source>
        <dbReference type="ARBA" id="ARBA00022617"/>
    </source>
</evidence>
<feature type="binding site" description="axial binding residue" evidence="9">
    <location>
        <position position="320"/>
    </location>
    <ligand>
        <name>heme</name>
        <dbReference type="ChEBI" id="CHEBI:30413"/>
    </ligand>
    <ligandPart>
        <name>Fe</name>
        <dbReference type="ChEBI" id="CHEBI:18248"/>
    </ligandPart>
</feature>
<evidence type="ECO:0000313" key="13">
    <source>
        <dbReference type="Proteomes" id="UP001223802"/>
    </source>
</evidence>
<dbReference type="Pfam" id="PF00199">
    <property type="entry name" value="Catalase"/>
    <property type="match status" value="1"/>
</dbReference>
<sequence>MKKSILCLALATLGAGQAADVHAQATPAQIVSALENKFGVYPGERRNHTKGICFTGEFQATPEAAELSRSPLFQGVPVAVTGRFSQAGGNLHIADHTPNAHGMALRFTLPDGQLHQMAMLDIPFFDVATPEGFLQKQLATTPDPATGKPDPGKVQTFKNAFPETRRLAQALADQSRIPAGYHRLSYNSIHTFMLENTEGQTTAVRWSFVPAEDQPAYLSPEQAASLDANYLLQALQTQLDAGEIRWHMQITLANDGDPLTDPSQPWSGNHKVIEAGILKLQAVNTGADAACRSINFDPLRLSDGVKASDDPVLQARSPAYAISFGKRSQEASLAQ</sequence>
<dbReference type="EMBL" id="CP118224">
    <property type="protein sequence ID" value="WMC10719.1"/>
    <property type="molecule type" value="Genomic_DNA"/>
</dbReference>
<dbReference type="EC" id="1.11.1.-" evidence="7"/>
<comment type="similarity">
    <text evidence="1 7">Belongs to the catalase family.</text>
</comment>
<feature type="signal peptide" evidence="10">
    <location>
        <begin position="1"/>
        <end position="18"/>
    </location>
</feature>
<evidence type="ECO:0000256" key="10">
    <source>
        <dbReference type="SAM" id="SignalP"/>
    </source>
</evidence>
<dbReference type="InterPro" id="IPR020835">
    <property type="entry name" value="Catalase_sf"/>
</dbReference>
<name>A0AA50QC28_9GAMM</name>
<evidence type="ECO:0000256" key="6">
    <source>
        <dbReference type="ARBA" id="ARBA00023004"/>
    </source>
</evidence>
<reference evidence="12 13" key="1">
    <citation type="submission" date="2023-02" db="EMBL/GenBank/DDBJ databases">
        <title>Complete genome sequence of a novel bacterium Oceanimonas sp. NTOU-MSR1 isolated from marine coast sediment.</title>
        <authorList>
            <person name="Yang H.-T."/>
            <person name="Chen Y.-L."/>
            <person name="Ho Y.-N."/>
        </authorList>
    </citation>
    <scope>NUCLEOTIDE SEQUENCE [LARGE SCALE GENOMIC DNA]</scope>
    <source>
        <strain evidence="12 13">NTOU-MSR1</strain>
    </source>
</reference>
<evidence type="ECO:0000256" key="5">
    <source>
        <dbReference type="ARBA" id="ARBA00023002"/>
    </source>
</evidence>
<dbReference type="Gene3D" id="2.40.180.10">
    <property type="entry name" value="Catalase core domain"/>
    <property type="match status" value="1"/>
</dbReference>
<dbReference type="PANTHER" id="PTHR11465">
    <property type="entry name" value="CATALASE"/>
    <property type="match status" value="1"/>
</dbReference>
<dbReference type="GO" id="GO:0042542">
    <property type="term" value="P:response to hydrogen peroxide"/>
    <property type="evidence" value="ECO:0007669"/>
    <property type="project" value="TreeGrafter"/>
</dbReference>
<evidence type="ECO:0000256" key="2">
    <source>
        <dbReference type="ARBA" id="ARBA00022559"/>
    </source>
</evidence>
<keyword evidence="5 7" id="KW-0560">Oxidoreductase</keyword>
<dbReference type="SMART" id="SM01060">
    <property type="entry name" value="Catalase"/>
    <property type="match status" value="1"/>
</dbReference>
<feature type="domain" description="Catalase core" evidence="11">
    <location>
        <begin position="12"/>
        <end position="335"/>
    </location>
</feature>
<comment type="function">
    <text evidence="7">Has an organic peroxide-dependent peroxidase activity.</text>
</comment>
<keyword evidence="6 7" id="KW-0408">Iron</keyword>
<feature type="active site" evidence="8">
    <location>
        <position position="48"/>
    </location>
</feature>
<dbReference type="InterPro" id="IPR024168">
    <property type="entry name" value="Catalase_SrpA-type_pred"/>
</dbReference>
<accession>A0AA50QC28</accession>
<dbReference type="Proteomes" id="UP001223802">
    <property type="component" value="Chromosome"/>
</dbReference>
<dbReference type="InterPro" id="IPR011614">
    <property type="entry name" value="Catalase_core"/>
</dbReference>
<keyword evidence="3 7" id="KW-0349">Heme</keyword>
<dbReference type="AlphaFoldDB" id="A0AA50QC28"/>
<feature type="chain" id="PRO_5041263834" description="Catalase-related peroxidase" evidence="10">
    <location>
        <begin position="19"/>
        <end position="335"/>
    </location>
</feature>
<dbReference type="CDD" id="cd08153">
    <property type="entry name" value="srpA_like"/>
    <property type="match status" value="1"/>
</dbReference>
<evidence type="ECO:0000259" key="11">
    <source>
        <dbReference type="SMART" id="SM01060"/>
    </source>
</evidence>
<gene>
    <name evidence="12" type="ORF">PU634_16875</name>
</gene>
<dbReference type="GO" id="GO:0004096">
    <property type="term" value="F:catalase activity"/>
    <property type="evidence" value="ECO:0007669"/>
    <property type="project" value="InterPro"/>
</dbReference>
<dbReference type="SUPFAM" id="SSF56634">
    <property type="entry name" value="Heme-dependent catalase-like"/>
    <property type="match status" value="1"/>
</dbReference>
<evidence type="ECO:0000256" key="8">
    <source>
        <dbReference type="PIRSR" id="PIRSR000296-1"/>
    </source>
</evidence>
<dbReference type="PROSITE" id="PS51402">
    <property type="entry name" value="CATALASE_3"/>
    <property type="match status" value="1"/>
</dbReference>
<keyword evidence="4 7" id="KW-0479">Metal-binding</keyword>
<dbReference type="KEGG" id="ope:PU634_16875"/>
<organism evidence="12 13">
    <name type="scientific">Oceanimonas pelagia</name>
    <dbReference type="NCBI Taxonomy" id="3028314"/>
    <lineage>
        <taxon>Bacteria</taxon>
        <taxon>Pseudomonadati</taxon>
        <taxon>Pseudomonadota</taxon>
        <taxon>Gammaproteobacteria</taxon>
        <taxon>Aeromonadales</taxon>
        <taxon>Aeromonadaceae</taxon>
        <taxon>Oceanimonas</taxon>
    </lineage>
</organism>
<dbReference type="InterPro" id="IPR018028">
    <property type="entry name" value="Catalase"/>
</dbReference>
<protein>
    <recommendedName>
        <fullName evidence="7">Catalase-related peroxidase</fullName>
        <ecNumber evidence="7">1.11.1.-</ecNumber>
    </recommendedName>
</protein>
<dbReference type="PIRSF" id="PIRSF000296">
    <property type="entry name" value="SrpA"/>
    <property type="match status" value="1"/>
</dbReference>
<evidence type="ECO:0000313" key="12">
    <source>
        <dbReference type="EMBL" id="WMC10719.1"/>
    </source>
</evidence>